<keyword evidence="2" id="KW-0812">Transmembrane</keyword>
<dbReference type="KEGG" id="clt:CM240_1186"/>
<evidence type="ECO:0000256" key="1">
    <source>
        <dbReference type="SAM" id="MobiDB-lite"/>
    </source>
</evidence>
<organism evidence="3 4">
    <name type="scientific">Clostridium bornimense</name>
    <dbReference type="NCBI Taxonomy" id="1216932"/>
    <lineage>
        <taxon>Bacteria</taxon>
        <taxon>Bacillati</taxon>
        <taxon>Bacillota</taxon>
        <taxon>Clostridia</taxon>
        <taxon>Eubacteriales</taxon>
        <taxon>Clostridiaceae</taxon>
        <taxon>Clostridium</taxon>
    </lineage>
</organism>
<feature type="region of interest" description="Disordered" evidence="1">
    <location>
        <begin position="98"/>
        <end position="120"/>
    </location>
</feature>
<feature type="transmembrane region" description="Helical" evidence="2">
    <location>
        <begin position="58"/>
        <end position="76"/>
    </location>
</feature>
<keyword evidence="2" id="KW-1133">Transmembrane helix</keyword>
<accession>W6SF63</accession>
<dbReference type="RefSeq" id="WP_044037354.1">
    <property type="nucleotide sequence ID" value="NZ_HG917868.1"/>
</dbReference>
<feature type="compositionally biased region" description="Basic and acidic residues" evidence="1">
    <location>
        <begin position="108"/>
        <end position="120"/>
    </location>
</feature>
<keyword evidence="2" id="KW-0472">Membrane</keyword>
<feature type="transmembrane region" description="Helical" evidence="2">
    <location>
        <begin position="6"/>
        <end position="26"/>
    </location>
</feature>
<feature type="transmembrane region" description="Helical" evidence="2">
    <location>
        <begin position="33"/>
        <end position="52"/>
    </location>
</feature>
<protein>
    <submittedName>
        <fullName evidence="3">Putative membrane protein</fullName>
    </submittedName>
</protein>
<reference evidence="3 4" key="1">
    <citation type="submission" date="2013-11" db="EMBL/GenBank/DDBJ databases">
        <title>Complete genome sequence of Clostridum sp. M2/40.</title>
        <authorList>
            <person name="Wibberg D."/>
            <person name="Puehler A."/>
            <person name="Schlueter A."/>
        </authorList>
    </citation>
    <scope>NUCLEOTIDE SEQUENCE [LARGE SCALE GENOMIC DNA]</scope>
    <source>
        <strain evidence="4">M2/40</strain>
    </source>
</reference>
<keyword evidence="4" id="KW-1185">Reference proteome</keyword>
<evidence type="ECO:0000256" key="2">
    <source>
        <dbReference type="SAM" id="Phobius"/>
    </source>
</evidence>
<proteinExistence type="predicted"/>
<dbReference type="HOGENOM" id="CLU_161221_0_0_9"/>
<dbReference type="AlphaFoldDB" id="W6SF63"/>
<dbReference type="STRING" id="1216932.CM240_1186"/>
<evidence type="ECO:0000313" key="3">
    <source>
        <dbReference type="EMBL" id="CDM68350.1"/>
    </source>
</evidence>
<gene>
    <name evidence="3" type="ORF">CM240_1186</name>
</gene>
<dbReference type="Proteomes" id="UP000019426">
    <property type="component" value="Chromosome M2/40_rep1"/>
</dbReference>
<evidence type="ECO:0000313" key="4">
    <source>
        <dbReference type="Proteomes" id="UP000019426"/>
    </source>
</evidence>
<name>W6SF63_9CLOT</name>
<dbReference type="PATRIC" id="fig|1216932.3.peg.1177"/>
<sequence>MFSTILQIVAIILLSVVGRNIIRIFFYEKLSKINKWIFLVLGVVIVLLPFVGGWNFKSFASLIVLSLGVISLILFFDRLGILGDKLIAEEKEEKKVIKPKAKPNRVKNMSEEEKKNQLLK</sequence>
<dbReference type="EMBL" id="HG917868">
    <property type="protein sequence ID" value="CDM68350.1"/>
    <property type="molecule type" value="Genomic_DNA"/>
</dbReference>